<reference evidence="2" key="1">
    <citation type="journal article" date="2019" name="Int. J. Syst. Evol. Microbiol.">
        <title>The Global Catalogue of Microorganisms (GCM) 10K type strain sequencing project: providing services to taxonomists for standard genome sequencing and annotation.</title>
        <authorList>
            <consortium name="The Broad Institute Genomics Platform"/>
            <consortium name="The Broad Institute Genome Sequencing Center for Infectious Disease"/>
            <person name="Wu L."/>
            <person name="Ma J."/>
        </authorList>
    </citation>
    <scope>NUCLEOTIDE SEQUENCE [LARGE SCALE GENOMIC DNA]</scope>
    <source>
        <strain evidence="2">JCM 17498</strain>
    </source>
</reference>
<dbReference type="Proteomes" id="UP001500523">
    <property type="component" value="Unassembled WGS sequence"/>
</dbReference>
<gene>
    <name evidence="1" type="ORF">GCM10022268_17270</name>
</gene>
<protein>
    <submittedName>
        <fullName evidence="1">Uncharacterized protein</fullName>
    </submittedName>
</protein>
<sequence>MLSEPETVVPARGDALLHDKVKTYLRIDGTDLDFELTLMRQAAQDDLERITGLRLLNQVVRVRADSVQDLAHLTVGPARSLVAIGTVSTSGDLDPVDIAGFELTGVGLARGIRPIGAVPAAFARRPIYADVKVGYADDGDKIPATLRLALFTLIRGRFEERPVEIEWLIHDFRINP</sequence>
<name>A0ABP7DT02_9SPHN</name>
<comment type="caution">
    <text evidence="1">The sequence shown here is derived from an EMBL/GenBank/DDBJ whole genome shotgun (WGS) entry which is preliminary data.</text>
</comment>
<evidence type="ECO:0000313" key="1">
    <source>
        <dbReference type="EMBL" id="GAA3708483.1"/>
    </source>
</evidence>
<dbReference type="RefSeq" id="WP_344692949.1">
    <property type="nucleotide sequence ID" value="NZ_BAABBF010000003.1"/>
</dbReference>
<organism evidence="1 2">
    <name type="scientific">Sphingomonas cynarae</name>
    <dbReference type="NCBI Taxonomy" id="930197"/>
    <lineage>
        <taxon>Bacteria</taxon>
        <taxon>Pseudomonadati</taxon>
        <taxon>Pseudomonadota</taxon>
        <taxon>Alphaproteobacteria</taxon>
        <taxon>Sphingomonadales</taxon>
        <taxon>Sphingomonadaceae</taxon>
        <taxon>Sphingomonas</taxon>
    </lineage>
</organism>
<dbReference type="CDD" id="cd08054">
    <property type="entry name" value="gp6"/>
    <property type="match status" value="1"/>
</dbReference>
<proteinExistence type="predicted"/>
<dbReference type="EMBL" id="BAABBF010000003">
    <property type="protein sequence ID" value="GAA3708483.1"/>
    <property type="molecule type" value="Genomic_DNA"/>
</dbReference>
<dbReference type="NCBIfam" id="TIGR02215">
    <property type="entry name" value="phage_chp_gp8"/>
    <property type="match status" value="1"/>
</dbReference>
<evidence type="ECO:0000313" key="2">
    <source>
        <dbReference type="Proteomes" id="UP001500523"/>
    </source>
</evidence>
<keyword evidence="2" id="KW-1185">Reference proteome</keyword>
<dbReference type="InterPro" id="IPR011738">
    <property type="entry name" value="Phage_CHP"/>
</dbReference>
<accession>A0ABP7DT02</accession>